<feature type="transmembrane region" description="Helical" evidence="6">
    <location>
        <begin position="73"/>
        <end position="91"/>
    </location>
</feature>
<keyword evidence="3 6" id="KW-0812">Transmembrane</keyword>
<evidence type="ECO:0000256" key="1">
    <source>
        <dbReference type="ARBA" id="ARBA00004141"/>
    </source>
</evidence>
<evidence type="ECO:0000256" key="2">
    <source>
        <dbReference type="ARBA" id="ARBA00008573"/>
    </source>
</evidence>
<comment type="subcellular location">
    <subcellularLocation>
        <location evidence="1 6">Membrane</location>
        <topology evidence="1 6">Multi-pass membrane protein</topology>
    </subcellularLocation>
</comment>
<feature type="region of interest" description="Disordered" evidence="7">
    <location>
        <begin position="173"/>
        <end position="230"/>
    </location>
</feature>
<comment type="caution">
    <text evidence="8">The sequence shown here is derived from an EMBL/GenBank/DDBJ whole genome shotgun (WGS) entry which is preliminary data.</text>
</comment>
<protein>
    <recommendedName>
        <fullName evidence="6">Protein YOP1</fullName>
    </recommendedName>
</protein>
<keyword evidence="5 6" id="KW-0472">Membrane</keyword>
<proteinExistence type="inferred from homology"/>
<dbReference type="OrthoDB" id="434647at2759"/>
<comment type="caution">
    <text evidence="6">Lacks conserved residue(s) required for the propagation of feature annotation.</text>
</comment>
<reference evidence="8" key="1">
    <citation type="submission" date="2020-11" db="EMBL/GenBank/DDBJ databases">
        <authorList>
            <consortium name="DOE Joint Genome Institute"/>
            <person name="Ahrendt S."/>
            <person name="Riley R."/>
            <person name="Andreopoulos W."/>
            <person name="Labutti K."/>
            <person name="Pangilinan J."/>
            <person name="Ruiz-Duenas F.J."/>
            <person name="Barrasa J.M."/>
            <person name="Sanchez-Garcia M."/>
            <person name="Camarero S."/>
            <person name="Miyauchi S."/>
            <person name="Serrano A."/>
            <person name="Linde D."/>
            <person name="Babiker R."/>
            <person name="Drula E."/>
            <person name="Ayuso-Fernandez I."/>
            <person name="Pacheco R."/>
            <person name="Padilla G."/>
            <person name="Ferreira P."/>
            <person name="Barriuso J."/>
            <person name="Kellner H."/>
            <person name="Castanera R."/>
            <person name="Alfaro M."/>
            <person name="Ramirez L."/>
            <person name="Pisabarro A.G."/>
            <person name="Kuo A."/>
            <person name="Tritt A."/>
            <person name="Lipzen A."/>
            <person name="He G."/>
            <person name="Yan M."/>
            <person name="Ng V."/>
            <person name="Cullen D."/>
            <person name="Martin F."/>
            <person name="Rosso M.-N."/>
            <person name="Henrissat B."/>
            <person name="Hibbett D."/>
            <person name="Martinez A.T."/>
            <person name="Grigoriev I.V."/>
        </authorList>
    </citation>
    <scope>NUCLEOTIDE SEQUENCE</scope>
    <source>
        <strain evidence="8">CBS 506.95</strain>
    </source>
</reference>
<feature type="compositionally biased region" description="Low complexity" evidence="7">
    <location>
        <begin position="177"/>
        <end position="197"/>
    </location>
</feature>
<dbReference type="InterPro" id="IPR004345">
    <property type="entry name" value="TB2_DP1_HVA22"/>
</dbReference>
<dbReference type="PANTHER" id="PTHR12300">
    <property type="entry name" value="HVA22-LIKE PROTEINS"/>
    <property type="match status" value="1"/>
</dbReference>
<organism evidence="8 9">
    <name type="scientific">Crepidotus variabilis</name>
    <dbReference type="NCBI Taxonomy" id="179855"/>
    <lineage>
        <taxon>Eukaryota</taxon>
        <taxon>Fungi</taxon>
        <taxon>Dikarya</taxon>
        <taxon>Basidiomycota</taxon>
        <taxon>Agaricomycotina</taxon>
        <taxon>Agaricomycetes</taxon>
        <taxon>Agaricomycetidae</taxon>
        <taxon>Agaricales</taxon>
        <taxon>Agaricineae</taxon>
        <taxon>Crepidotaceae</taxon>
        <taxon>Crepidotus</taxon>
    </lineage>
</organism>
<evidence type="ECO:0000256" key="5">
    <source>
        <dbReference type="ARBA" id="ARBA00023136"/>
    </source>
</evidence>
<name>A0A9P6EF25_9AGAR</name>
<dbReference type="EMBL" id="MU157858">
    <property type="protein sequence ID" value="KAF9527785.1"/>
    <property type="molecule type" value="Genomic_DNA"/>
</dbReference>
<evidence type="ECO:0000256" key="7">
    <source>
        <dbReference type="SAM" id="MobiDB-lite"/>
    </source>
</evidence>
<dbReference type="AlphaFoldDB" id="A0A9P6EF25"/>
<evidence type="ECO:0000313" key="8">
    <source>
        <dbReference type="EMBL" id="KAF9527785.1"/>
    </source>
</evidence>
<dbReference type="Proteomes" id="UP000807306">
    <property type="component" value="Unassembled WGS sequence"/>
</dbReference>
<dbReference type="Pfam" id="PF03134">
    <property type="entry name" value="TB2_DP1_HVA22"/>
    <property type="match status" value="1"/>
</dbReference>
<gene>
    <name evidence="8" type="ORF">CPB83DRAFT_855621</name>
</gene>
<evidence type="ECO:0000256" key="3">
    <source>
        <dbReference type="ARBA" id="ARBA00022692"/>
    </source>
</evidence>
<evidence type="ECO:0000313" key="9">
    <source>
        <dbReference type="Proteomes" id="UP000807306"/>
    </source>
</evidence>
<dbReference type="GO" id="GO:0016020">
    <property type="term" value="C:membrane"/>
    <property type="evidence" value="ECO:0007669"/>
    <property type="project" value="UniProtKB-SubCell"/>
</dbReference>
<evidence type="ECO:0000256" key="6">
    <source>
        <dbReference type="RuleBase" id="RU362006"/>
    </source>
</evidence>
<dbReference type="PANTHER" id="PTHR12300:SF161">
    <property type="entry name" value="RECEPTOR EXPRESSION-ENHANCING PROTEIN"/>
    <property type="match status" value="1"/>
</dbReference>
<accession>A0A9P6EF25</accession>
<keyword evidence="4 6" id="KW-1133">Transmembrane helix</keyword>
<evidence type="ECO:0000256" key="4">
    <source>
        <dbReference type="ARBA" id="ARBA00022989"/>
    </source>
</evidence>
<comment type="similarity">
    <text evidence="2 6">Belongs to the DP1 family.</text>
</comment>
<feature type="transmembrane region" description="Helical" evidence="6">
    <location>
        <begin position="41"/>
        <end position="61"/>
    </location>
</feature>
<sequence length="230" mass="26242">MFMSTISRLLSAWFAFILPCYATYKALSRRPLAEPDLQKWAMYWSVIGAFVAFEYVAEWLISWLPFYWEVKTVFLLFLSLPQTQGSTYIYLTYFKPFFTRNERELDQGLVALNQNVLAFVQAKLAALWEFVLSASTKQRPQSQGTQSTSSAQNTPMSWLSPDMVRSAWGMLQPGATQSQSPISSPPNSRHNSNSAASVQNQRSPQPSPRMYEDSKTPPAFPVPQHYHEAY</sequence>
<keyword evidence="9" id="KW-1185">Reference proteome</keyword>